<dbReference type="AlphaFoldDB" id="A0AA49GS92"/>
<dbReference type="Pfam" id="PF00403">
    <property type="entry name" value="HMA"/>
    <property type="match status" value="1"/>
</dbReference>
<sequence>MKQVGILALVWVFSTYEAAAQLIKVDQEVFGMDCAPCAYGLERGLKKMDGLEKVQVSLNEGKAYIDLALENTLTLQQIQESVKNNGFSARKAEVILQGELLRKGNGWQINVDDEVFRVAADTDNHITSSLKPGSIKLKGLIKDEEDNQLDGQWEITVTKLFLKST</sequence>
<organism evidence="2">
    <name type="scientific">Roseihalotalea indica</name>
    <dbReference type="NCBI Taxonomy" id="2867963"/>
    <lineage>
        <taxon>Bacteria</taxon>
        <taxon>Pseudomonadati</taxon>
        <taxon>Bacteroidota</taxon>
        <taxon>Cytophagia</taxon>
        <taxon>Cytophagales</taxon>
        <taxon>Catalimonadaceae</taxon>
        <taxon>Roseihalotalea</taxon>
    </lineage>
</organism>
<accession>A0AA49GS92</accession>
<dbReference type="InterPro" id="IPR036163">
    <property type="entry name" value="HMA_dom_sf"/>
</dbReference>
<feature type="domain" description="HMA" evidence="1">
    <location>
        <begin position="23"/>
        <end position="90"/>
    </location>
</feature>
<evidence type="ECO:0000313" key="2">
    <source>
        <dbReference type="EMBL" id="WKN38598.1"/>
    </source>
</evidence>
<evidence type="ECO:0000259" key="1">
    <source>
        <dbReference type="PROSITE" id="PS50846"/>
    </source>
</evidence>
<dbReference type="InterPro" id="IPR006121">
    <property type="entry name" value="HMA_dom"/>
</dbReference>
<dbReference type="EMBL" id="CP120682">
    <property type="protein sequence ID" value="WKN38598.1"/>
    <property type="molecule type" value="Genomic_DNA"/>
</dbReference>
<name>A0AA49GS92_9BACT</name>
<dbReference type="PROSITE" id="PS50846">
    <property type="entry name" value="HMA_2"/>
    <property type="match status" value="1"/>
</dbReference>
<dbReference type="Gene3D" id="3.30.70.100">
    <property type="match status" value="1"/>
</dbReference>
<reference evidence="2" key="2">
    <citation type="journal article" date="2024" name="Antonie Van Leeuwenhoek">
        <title>Roseihalotalea indica gen. nov., sp. nov., a halophilic Bacteroidetes from mesopelagic Southwest Indian Ocean with higher carbohydrate metabolic potential.</title>
        <authorList>
            <person name="Chen B."/>
            <person name="Zhang M."/>
            <person name="Lin D."/>
            <person name="Ye J."/>
            <person name="Tang K."/>
        </authorList>
    </citation>
    <scope>NUCLEOTIDE SEQUENCE</scope>
    <source>
        <strain evidence="2">TK19036</strain>
    </source>
</reference>
<proteinExistence type="predicted"/>
<protein>
    <submittedName>
        <fullName evidence="2">Heavy metal-associated domain-containing protein</fullName>
    </submittedName>
</protein>
<gene>
    <name evidence="2" type="ORF">K4G66_07770</name>
</gene>
<reference evidence="2" key="1">
    <citation type="journal article" date="2023" name="Comput. Struct. Biotechnol. J.">
        <title>Discovery of a novel marine Bacteroidetes with a rich repertoire of carbohydrate-active enzymes.</title>
        <authorList>
            <person name="Chen B."/>
            <person name="Liu G."/>
            <person name="Chen Q."/>
            <person name="Wang H."/>
            <person name="Liu L."/>
            <person name="Tang K."/>
        </authorList>
    </citation>
    <scope>NUCLEOTIDE SEQUENCE</scope>
    <source>
        <strain evidence="2">TK19036</strain>
    </source>
</reference>
<dbReference type="SUPFAM" id="SSF55008">
    <property type="entry name" value="HMA, heavy metal-associated domain"/>
    <property type="match status" value="1"/>
</dbReference>
<dbReference type="GO" id="GO:0046872">
    <property type="term" value="F:metal ion binding"/>
    <property type="evidence" value="ECO:0007669"/>
    <property type="project" value="InterPro"/>
</dbReference>
<dbReference type="CDD" id="cd00371">
    <property type="entry name" value="HMA"/>
    <property type="match status" value="1"/>
</dbReference>